<dbReference type="GO" id="GO:0005975">
    <property type="term" value="P:carbohydrate metabolic process"/>
    <property type="evidence" value="ECO:0007669"/>
    <property type="project" value="InterPro"/>
</dbReference>
<proteinExistence type="predicted"/>
<dbReference type="InterPro" id="IPR028212">
    <property type="entry name" value="GHL6"/>
</dbReference>
<dbReference type="Gene3D" id="3.40.50.880">
    <property type="match status" value="1"/>
</dbReference>
<dbReference type="InterPro" id="IPR029062">
    <property type="entry name" value="Class_I_gatase-like"/>
</dbReference>
<sequence length="659" mass="73940">MRFRQVHLDFHTSELIDSIGTGFSKAQFQANLIKGHVDSITIFSKCHHGWAYHPSKANTTHPGLGFDLLSAMIEAAHEINVKVPIYISAGLDEKLARQHPDWLLRNSQDQTSWVVGFMAPGYHEFCFNSPYLEVLLKQIEETVTNYDGDGIFLDIVGERECYCQFCISELRSNGHDPRDKKAVKALGQKVYANYTTKVKELVHAIKPNYPIFHNGGHILRGRRDVALMNTHLELESLPTGGWGYDHFPLSARYAQTLGMEFLGMTGKFHTSWGEFGGYKHDNALRYEVALSLANGAKCSIGDQLHPSGRMDEATYELIGTAYAEVEQKEAWCTNVTNVADVALLSLEAVYKGEEQEGDEHSKVGKSDVGAVRMLLEGNILFDVVDLEADFMLYKVIILPDNVLINSELAAKLRPFLNQGGKLLATGKSGLNSSENQFALELGVAWRSPNPYQPDYFRPNFDLPNLRSGAYVFYGKGQKIDVVEGGLELGTREDPYFNRDIFTFSSHQHAPNRVGSTSPGMVESNQGIYIAWHIFEDYATKGSLILKETVLYALNRLLSTKTLVTNLPAQGVTTLQYQASEKRYINHLLYASPVKRGTDIEIIEDIIPLHNIEVTLRLQSEAKRVYLAPQGIDLDYVQNEQGLTYTIRSFECHQMVVIDI</sequence>
<dbReference type="CDD" id="cd03143">
    <property type="entry name" value="A4_beta-galactosidase_middle_domain"/>
    <property type="match status" value="1"/>
</dbReference>
<dbReference type="SUPFAM" id="SSF51445">
    <property type="entry name" value="(Trans)glycosidases"/>
    <property type="match status" value="1"/>
</dbReference>
<keyword evidence="3" id="KW-1185">Reference proteome</keyword>
<dbReference type="EMBL" id="CP130319">
    <property type="protein sequence ID" value="WNR45299.1"/>
    <property type="molecule type" value="Genomic_DNA"/>
</dbReference>
<feature type="domain" description="Beta-galactosidase trimerisation" evidence="1">
    <location>
        <begin position="373"/>
        <end position="438"/>
    </location>
</feature>
<protein>
    <submittedName>
        <fullName evidence="2">Beta-galactosidase trimerization domain-containing protein</fullName>
    </submittedName>
</protein>
<dbReference type="Gene3D" id="3.20.20.80">
    <property type="entry name" value="Glycosidases"/>
    <property type="match status" value="1"/>
</dbReference>
<evidence type="ECO:0000313" key="2">
    <source>
        <dbReference type="EMBL" id="WNR45299.1"/>
    </source>
</evidence>
<organism evidence="2 3">
    <name type="scientific">Paenibacillus roseopurpureus</name>
    <dbReference type="NCBI Taxonomy" id="2918901"/>
    <lineage>
        <taxon>Bacteria</taxon>
        <taxon>Bacillati</taxon>
        <taxon>Bacillota</taxon>
        <taxon>Bacilli</taxon>
        <taxon>Bacillales</taxon>
        <taxon>Paenibacillaceae</taxon>
        <taxon>Paenibacillus</taxon>
    </lineage>
</organism>
<reference evidence="2" key="1">
    <citation type="submission" date="2022-02" db="EMBL/GenBank/DDBJ databases">
        <title>Paenibacillus sp. MBLB1832 Whole Genome Shotgun Sequencing.</title>
        <authorList>
            <person name="Hwang C.Y."/>
            <person name="Cho E.-S."/>
            <person name="Seo M.-J."/>
        </authorList>
    </citation>
    <scope>NUCLEOTIDE SEQUENCE</scope>
    <source>
        <strain evidence="2">MBLB1832</strain>
    </source>
</reference>
<dbReference type="KEGG" id="proo:MJB10_03950"/>
<evidence type="ECO:0000313" key="3">
    <source>
        <dbReference type="Proteomes" id="UP001304650"/>
    </source>
</evidence>
<dbReference type="InterPro" id="IPR013738">
    <property type="entry name" value="Beta_galactosidase_Trimer"/>
</dbReference>
<dbReference type="GO" id="GO:0004565">
    <property type="term" value="F:beta-galactosidase activity"/>
    <property type="evidence" value="ECO:0007669"/>
    <property type="project" value="InterPro"/>
</dbReference>
<dbReference type="RefSeq" id="WP_314801929.1">
    <property type="nucleotide sequence ID" value="NZ_CP130319.1"/>
</dbReference>
<dbReference type="AlphaFoldDB" id="A0AA96LQH6"/>
<name>A0AA96LQH6_9BACL</name>
<dbReference type="SUPFAM" id="SSF52317">
    <property type="entry name" value="Class I glutamine amidotransferase-like"/>
    <property type="match status" value="1"/>
</dbReference>
<accession>A0AA96LQH6</accession>
<dbReference type="Pfam" id="PF14871">
    <property type="entry name" value="GHL6"/>
    <property type="match status" value="1"/>
</dbReference>
<dbReference type="Pfam" id="PF08532">
    <property type="entry name" value="Glyco_hydro_42M"/>
    <property type="match status" value="1"/>
</dbReference>
<gene>
    <name evidence="2" type="ORF">MJB10_03950</name>
</gene>
<evidence type="ECO:0000259" key="1">
    <source>
        <dbReference type="Pfam" id="PF08532"/>
    </source>
</evidence>
<dbReference type="InterPro" id="IPR017853">
    <property type="entry name" value="GH"/>
</dbReference>
<dbReference type="Proteomes" id="UP001304650">
    <property type="component" value="Chromosome"/>
</dbReference>